<gene>
    <name evidence="2" type="ORF">TeGR_g5382</name>
</gene>
<protein>
    <submittedName>
        <fullName evidence="2">Uncharacterized protein</fullName>
    </submittedName>
</protein>
<dbReference type="EMBL" id="BRYB01000252">
    <property type="protein sequence ID" value="GMI26346.1"/>
    <property type="molecule type" value="Genomic_DNA"/>
</dbReference>
<evidence type="ECO:0000256" key="1">
    <source>
        <dbReference type="SAM" id="MobiDB-lite"/>
    </source>
</evidence>
<keyword evidence="3" id="KW-1185">Reference proteome</keyword>
<dbReference type="Proteomes" id="UP001165060">
    <property type="component" value="Unassembled WGS sequence"/>
</dbReference>
<comment type="caution">
    <text evidence="2">The sequence shown here is derived from an EMBL/GenBank/DDBJ whole genome shotgun (WGS) entry which is preliminary data.</text>
</comment>
<feature type="region of interest" description="Disordered" evidence="1">
    <location>
        <begin position="414"/>
        <end position="446"/>
    </location>
</feature>
<feature type="compositionally biased region" description="Acidic residues" evidence="1">
    <location>
        <begin position="426"/>
        <end position="446"/>
    </location>
</feature>
<proteinExistence type="predicted"/>
<sequence>MGCCYSTPGPPENDLWYNMPEPKSAQKFKIKSQGMFSKDYLVYNCSDSDECDESTRQLFLNKEGDWWSGKATVEVENYHRNVLDKPVDPEDDRKGQTMWKATFQDSPQFEQHLSWGQNRHPRFLGFFDGYESDDDDFYFDRGSYGSGREVNRFLVKWSTRTKADITPGRTPDGMNFRPGLDLRLHVFAKGTATRVVKRVRTTYTDEEGNSHTRVEYVNHDQEFVDWIEYKVTPKYDETVVLALWRCDGMGRDSSWDNPLFSAETDAGFFSDGPLTCQTKEGWDPLLGLLLAHLCSTEYSPDALKNDFVPYFPHRNAYRGGGRPNGIFFDPYAEAERDVTMLNADAYQAGISCEPDSLMGLEGYTADYFVNPPPEEIEEAALLPMPPLLKVVPAHMEADPETGLLIFVPISFETLEPPAPPQRKDDEKDDDDGDVPEVEGDSASDSE</sequence>
<reference evidence="2 3" key="1">
    <citation type="journal article" date="2023" name="Commun. Biol.">
        <title>Genome analysis of Parmales, the sister group of diatoms, reveals the evolutionary specialization of diatoms from phago-mixotrophs to photoautotrophs.</title>
        <authorList>
            <person name="Ban H."/>
            <person name="Sato S."/>
            <person name="Yoshikawa S."/>
            <person name="Yamada K."/>
            <person name="Nakamura Y."/>
            <person name="Ichinomiya M."/>
            <person name="Sato N."/>
            <person name="Blanc-Mathieu R."/>
            <person name="Endo H."/>
            <person name="Kuwata A."/>
            <person name="Ogata H."/>
        </authorList>
    </citation>
    <scope>NUCLEOTIDE SEQUENCE [LARGE SCALE GENOMIC DNA]</scope>
</reference>
<accession>A0ABQ6MHK4</accession>
<organism evidence="2 3">
    <name type="scientific">Tetraparma gracilis</name>
    <dbReference type="NCBI Taxonomy" id="2962635"/>
    <lineage>
        <taxon>Eukaryota</taxon>
        <taxon>Sar</taxon>
        <taxon>Stramenopiles</taxon>
        <taxon>Ochrophyta</taxon>
        <taxon>Bolidophyceae</taxon>
        <taxon>Parmales</taxon>
        <taxon>Triparmaceae</taxon>
        <taxon>Tetraparma</taxon>
    </lineage>
</organism>
<name>A0ABQ6MHK4_9STRA</name>
<evidence type="ECO:0000313" key="3">
    <source>
        <dbReference type="Proteomes" id="UP001165060"/>
    </source>
</evidence>
<evidence type="ECO:0000313" key="2">
    <source>
        <dbReference type="EMBL" id="GMI26346.1"/>
    </source>
</evidence>